<keyword evidence="2" id="KW-0238">DNA-binding</keyword>
<dbReference type="SMART" id="SM00418">
    <property type="entry name" value="HTH_ARSR"/>
    <property type="match status" value="1"/>
</dbReference>
<gene>
    <name evidence="5" type="ORF">NATSA_11525</name>
</gene>
<keyword evidence="1" id="KW-0805">Transcription regulation</keyword>
<reference evidence="5" key="1">
    <citation type="submission" date="2021-02" db="EMBL/GenBank/DDBJ databases">
        <title>Natronogracilivirga saccharolytica gen. nov. sp. nov. a new anaerobic, haloalkiliphilic carbohydrate-fermenting bacterium from soda lake and proposing of Cyclonatronumiaceae fam. nov. in the phylum Balneolaeota.</title>
        <authorList>
            <person name="Zhilina T.N."/>
            <person name="Sorokin D.Y."/>
            <person name="Zavarzina D.G."/>
            <person name="Toshchakov S.V."/>
            <person name="Kublanov I.V."/>
        </authorList>
    </citation>
    <scope>NUCLEOTIDE SEQUENCE</scope>
    <source>
        <strain evidence="5">Z-1702</strain>
    </source>
</reference>
<dbReference type="SUPFAM" id="SSF46785">
    <property type="entry name" value="Winged helix' DNA-binding domain"/>
    <property type="match status" value="1"/>
</dbReference>
<dbReference type="InterPro" id="IPR001845">
    <property type="entry name" value="HTH_ArsR_DNA-bd_dom"/>
</dbReference>
<dbReference type="Pfam" id="PF12840">
    <property type="entry name" value="HTH_20"/>
    <property type="match status" value="1"/>
</dbReference>
<evidence type="ECO:0000259" key="4">
    <source>
        <dbReference type="PROSITE" id="PS50987"/>
    </source>
</evidence>
<dbReference type="GO" id="GO:0003700">
    <property type="term" value="F:DNA-binding transcription factor activity"/>
    <property type="evidence" value="ECO:0007669"/>
    <property type="project" value="InterPro"/>
</dbReference>
<dbReference type="InterPro" id="IPR036390">
    <property type="entry name" value="WH_DNA-bd_sf"/>
</dbReference>
<dbReference type="PRINTS" id="PR00778">
    <property type="entry name" value="HTHARSR"/>
</dbReference>
<accession>A0A8J7SA85</accession>
<dbReference type="GO" id="GO:0003677">
    <property type="term" value="F:DNA binding"/>
    <property type="evidence" value="ECO:0007669"/>
    <property type="project" value="UniProtKB-KW"/>
</dbReference>
<sequence length="119" mass="13147">MSIHKTFEFDEKKVRFAQLTKALSHPARLAILEILASREECMCGNIANMLPLAQSTVSQHLKSLKDAGLIKGTITGTSICYDIDPSAMQECCKLLGEFCDGIQSHDKVQSENDMRVCAK</sequence>
<dbReference type="AlphaFoldDB" id="A0A8J7SA85"/>
<dbReference type="Proteomes" id="UP000673975">
    <property type="component" value="Unassembled WGS sequence"/>
</dbReference>
<feature type="domain" description="HTH arsR-type" evidence="4">
    <location>
        <begin position="8"/>
        <end position="103"/>
    </location>
</feature>
<dbReference type="Gene3D" id="1.10.10.10">
    <property type="entry name" value="Winged helix-like DNA-binding domain superfamily/Winged helix DNA-binding domain"/>
    <property type="match status" value="1"/>
</dbReference>
<evidence type="ECO:0000313" key="6">
    <source>
        <dbReference type="Proteomes" id="UP000673975"/>
    </source>
</evidence>
<dbReference type="PROSITE" id="PS50987">
    <property type="entry name" value="HTH_ARSR_2"/>
    <property type="match status" value="1"/>
</dbReference>
<dbReference type="NCBIfam" id="NF033788">
    <property type="entry name" value="HTH_metalloreg"/>
    <property type="match status" value="1"/>
</dbReference>
<dbReference type="InterPro" id="IPR011991">
    <property type="entry name" value="ArsR-like_HTH"/>
</dbReference>
<protein>
    <submittedName>
        <fullName evidence="5">Helix-turn-helix transcriptional regulator</fullName>
    </submittedName>
</protein>
<proteinExistence type="predicted"/>
<dbReference type="CDD" id="cd00090">
    <property type="entry name" value="HTH_ARSR"/>
    <property type="match status" value="1"/>
</dbReference>
<comment type="caution">
    <text evidence="5">The sequence shown here is derived from an EMBL/GenBank/DDBJ whole genome shotgun (WGS) entry which is preliminary data.</text>
</comment>
<name>A0A8J7SA85_9BACT</name>
<dbReference type="RefSeq" id="WP_210512755.1">
    <property type="nucleotide sequence ID" value="NZ_JAFIDN010000009.1"/>
</dbReference>
<organism evidence="5 6">
    <name type="scientific">Natronogracilivirga saccharolytica</name>
    <dbReference type="NCBI Taxonomy" id="2812953"/>
    <lineage>
        <taxon>Bacteria</taxon>
        <taxon>Pseudomonadati</taxon>
        <taxon>Balneolota</taxon>
        <taxon>Balneolia</taxon>
        <taxon>Balneolales</taxon>
        <taxon>Cyclonatronaceae</taxon>
        <taxon>Natronogracilivirga</taxon>
    </lineage>
</organism>
<evidence type="ECO:0000313" key="5">
    <source>
        <dbReference type="EMBL" id="MBP3193298.1"/>
    </source>
</evidence>
<dbReference type="InterPro" id="IPR051081">
    <property type="entry name" value="HTH_MetalResp_TranReg"/>
</dbReference>
<keyword evidence="3" id="KW-0804">Transcription</keyword>
<evidence type="ECO:0000256" key="1">
    <source>
        <dbReference type="ARBA" id="ARBA00023015"/>
    </source>
</evidence>
<keyword evidence="6" id="KW-1185">Reference proteome</keyword>
<dbReference type="EMBL" id="JAFIDN010000009">
    <property type="protein sequence ID" value="MBP3193298.1"/>
    <property type="molecule type" value="Genomic_DNA"/>
</dbReference>
<evidence type="ECO:0000256" key="2">
    <source>
        <dbReference type="ARBA" id="ARBA00023125"/>
    </source>
</evidence>
<dbReference type="PANTHER" id="PTHR33154:SF15">
    <property type="entry name" value="REGULATORY PROTEIN ARSR"/>
    <property type="match status" value="1"/>
</dbReference>
<dbReference type="PANTHER" id="PTHR33154">
    <property type="entry name" value="TRANSCRIPTIONAL REGULATOR, ARSR FAMILY"/>
    <property type="match status" value="1"/>
</dbReference>
<evidence type="ECO:0000256" key="3">
    <source>
        <dbReference type="ARBA" id="ARBA00023163"/>
    </source>
</evidence>
<dbReference type="InterPro" id="IPR036388">
    <property type="entry name" value="WH-like_DNA-bd_sf"/>
</dbReference>